<dbReference type="eggNOG" id="COG4249">
    <property type="taxonomic scope" value="Bacteria"/>
</dbReference>
<dbReference type="PROSITE" id="PS00018">
    <property type="entry name" value="EF_HAND_1"/>
    <property type="match status" value="1"/>
</dbReference>
<dbReference type="RefSeq" id="WP_015181586.1">
    <property type="nucleotide sequence ID" value="NC_019738.1"/>
</dbReference>
<evidence type="ECO:0000313" key="3">
    <source>
        <dbReference type="EMBL" id="AFZ17430.1"/>
    </source>
</evidence>
<dbReference type="InterPro" id="IPR016197">
    <property type="entry name" value="Chromo-like_dom_sf"/>
</dbReference>
<feature type="domain" description="Agenet-like" evidence="2">
    <location>
        <begin position="305"/>
        <end position="352"/>
    </location>
</feature>
<keyword evidence="4" id="KW-1185">Reference proteome</keyword>
<dbReference type="OrthoDB" id="161433at2"/>
<reference evidence="3 4" key="1">
    <citation type="submission" date="2012-06" db="EMBL/GenBank/DDBJ databases">
        <title>Finished chromosome of genome of Microcoleus sp. PCC 7113.</title>
        <authorList>
            <consortium name="US DOE Joint Genome Institute"/>
            <person name="Gugger M."/>
            <person name="Coursin T."/>
            <person name="Rippka R."/>
            <person name="Tandeau De Marsac N."/>
            <person name="Huntemann M."/>
            <person name="Wei C.-L."/>
            <person name="Han J."/>
            <person name="Detter J.C."/>
            <person name="Han C."/>
            <person name="Tapia R."/>
            <person name="Chen A."/>
            <person name="Kyrpides N."/>
            <person name="Mavromatis K."/>
            <person name="Markowitz V."/>
            <person name="Szeto E."/>
            <person name="Ivanova N."/>
            <person name="Pagani I."/>
            <person name="Pati A."/>
            <person name="Goodwin L."/>
            <person name="Nordberg H.P."/>
            <person name="Cantor M.N."/>
            <person name="Hua S.X."/>
            <person name="Woyke T."/>
            <person name="Kerfeld C.A."/>
        </authorList>
    </citation>
    <scope>NUCLEOTIDE SEQUENCE [LARGE SCALE GENOMIC DNA]</scope>
    <source>
        <strain evidence="3 4">PCC 7113</strain>
    </source>
</reference>
<dbReference type="InterPro" id="IPR011600">
    <property type="entry name" value="Pept_C14_caspase"/>
</dbReference>
<dbReference type="Pfam" id="PF00656">
    <property type="entry name" value="Peptidase_C14"/>
    <property type="match status" value="1"/>
</dbReference>
<proteinExistence type="predicted"/>
<feature type="domain" description="Peptidase C14 caspase" evidence="1">
    <location>
        <begin position="66"/>
        <end position="190"/>
    </location>
</feature>
<dbReference type="InterPro" id="IPR029030">
    <property type="entry name" value="Caspase-like_dom_sf"/>
</dbReference>
<protein>
    <recommendedName>
        <fullName evidence="5">Caspase domain-containing protein</fullName>
    </recommendedName>
</protein>
<dbReference type="Pfam" id="PF05641">
    <property type="entry name" value="Agenet"/>
    <property type="match status" value="2"/>
</dbReference>
<dbReference type="Gene3D" id="2.30.30.140">
    <property type="match status" value="1"/>
</dbReference>
<dbReference type="GO" id="GO:0004197">
    <property type="term" value="F:cysteine-type endopeptidase activity"/>
    <property type="evidence" value="ECO:0007669"/>
    <property type="project" value="InterPro"/>
</dbReference>
<dbReference type="SUPFAM" id="SSF54160">
    <property type="entry name" value="Chromo domain-like"/>
    <property type="match status" value="2"/>
</dbReference>
<organism evidence="3 4">
    <name type="scientific">Allocoleopsis franciscana PCC 7113</name>
    <dbReference type="NCBI Taxonomy" id="1173027"/>
    <lineage>
        <taxon>Bacteria</taxon>
        <taxon>Bacillati</taxon>
        <taxon>Cyanobacteriota</taxon>
        <taxon>Cyanophyceae</taxon>
        <taxon>Coleofasciculales</taxon>
        <taxon>Coleofasciculaceae</taxon>
        <taxon>Allocoleopsis</taxon>
        <taxon>Allocoleopsis franciscana</taxon>
    </lineage>
</organism>
<dbReference type="Gene3D" id="3.40.50.1460">
    <property type="match status" value="1"/>
</dbReference>
<evidence type="ECO:0008006" key="5">
    <source>
        <dbReference type="Google" id="ProtNLM"/>
    </source>
</evidence>
<dbReference type="STRING" id="1173027.Mic7113_1554"/>
<dbReference type="AlphaFoldDB" id="K9WAM1"/>
<accession>K9WAM1</accession>
<dbReference type="InterPro" id="IPR008395">
    <property type="entry name" value="Agenet-like_dom"/>
</dbReference>
<dbReference type="InterPro" id="IPR018247">
    <property type="entry name" value="EF_Hand_1_Ca_BS"/>
</dbReference>
<feature type="domain" description="Agenet-like" evidence="2">
    <location>
        <begin position="251"/>
        <end position="299"/>
    </location>
</feature>
<dbReference type="Proteomes" id="UP000010471">
    <property type="component" value="Chromosome"/>
</dbReference>
<evidence type="ECO:0000259" key="2">
    <source>
        <dbReference type="Pfam" id="PF05641"/>
    </source>
</evidence>
<gene>
    <name evidence="3" type="ORF">Mic7113_1554</name>
</gene>
<evidence type="ECO:0000313" key="4">
    <source>
        <dbReference type="Proteomes" id="UP000010471"/>
    </source>
</evidence>
<dbReference type="SUPFAM" id="SSF52129">
    <property type="entry name" value="Caspase-like"/>
    <property type="match status" value="1"/>
</dbReference>
<dbReference type="EMBL" id="CP003630">
    <property type="protein sequence ID" value="AFZ17430.1"/>
    <property type="molecule type" value="Genomic_DNA"/>
</dbReference>
<name>K9WAM1_9CYAN</name>
<evidence type="ECO:0000259" key="1">
    <source>
        <dbReference type="Pfam" id="PF00656"/>
    </source>
</evidence>
<dbReference type="GO" id="GO:0006508">
    <property type="term" value="P:proteolysis"/>
    <property type="evidence" value="ECO:0007669"/>
    <property type="project" value="InterPro"/>
</dbReference>
<sequence length="353" mass="41211">MEHNQQDWEPEKTWIFAVGILEWEYGETWAPFPDAVEGRFDEKLVDFFYSKGVPEEQIVYLQDGEATLDQIQESLTELLSNTNEDDLFILYFAGHGDWDSESGEHYFINYDANPDDRDNYWSIPSIYDDIESNFNGSKVLLLADCCFSGGLIDELKKRETDLAYACVTSAYSHNSSTGEWTFTEALYKGLLGDPVVDLDGDHIVTLYDFARYAELEMAFIEEQKSMFLTTHDFDPQMQLASVSDEIEPIEGKRVEVEYEEEWYKAKTLERNNGETLIQYLGYDQEQEWVDEERIRPYKPEMFGIGEAVEVEYGEEWYSATVKKAWYGLHCVSYDDFSEEWDEWVGSDRIREPQ</sequence>
<dbReference type="KEGG" id="mic:Mic7113_1554"/>
<dbReference type="HOGENOM" id="CLU_711435_0_0_3"/>